<dbReference type="InterPro" id="IPR049940">
    <property type="entry name" value="GluQ/Sye"/>
</dbReference>
<dbReference type="PANTHER" id="PTHR43311:SF2">
    <property type="entry name" value="GLUTAMATE--TRNA LIGASE, MITOCHONDRIAL-RELATED"/>
    <property type="match status" value="1"/>
</dbReference>
<dbReference type="InterPro" id="IPR000924">
    <property type="entry name" value="Glu/Gln-tRNA-synth"/>
</dbReference>
<keyword evidence="4 7" id="KW-0067">ATP-binding</keyword>
<keyword evidence="7" id="KW-0479">Metal-binding</keyword>
<dbReference type="GO" id="GO:0000049">
    <property type="term" value="F:tRNA binding"/>
    <property type="evidence" value="ECO:0007669"/>
    <property type="project" value="InterPro"/>
</dbReference>
<dbReference type="InterPro" id="IPR033910">
    <property type="entry name" value="GluRS_core"/>
</dbReference>
<evidence type="ECO:0000256" key="2">
    <source>
        <dbReference type="ARBA" id="ARBA00022598"/>
    </source>
</evidence>
<evidence type="ECO:0000256" key="1">
    <source>
        <dbReference type="ARBA" id="ARBA00007894"/>
    </source>
</evidence>
<dbReference type="GO" id="GO:0006424">
    <property type="term" value="P:glutamyl-tRNA aminoacylation"/>
    <property type="evidence" value="ECO:0007669"/>
    <property type="project" value="UniProtKB-UniRule"/>
</dbReference>
<dbReference type="Proteomes" id="UP000231246">
    <property type="component" value="Unassembled WGS sequence"/>
</dbReference>
<evidence type="ECO:0000256" key="6">
    <source>
        <dbReference type="ARBA" id="ARBA00023146"/>
    </source>
</evidence>
<dbReference type="InterPro" id="IPR001412">
    <property type="entry name" value="aa-tRNA-synth_I_CS"/>
</dbReference>
<evidence type="ECO:0000256" key="4">
    <source>
        <dbReference type="ARBA" id="ARBA00022840"/>
    </source>
</evidence>
<evidence type="ECO:0000313" key="10">
    <source>
        <dbReference type="EMBL" id="PIP61054.1"/>
    </source>
</evidence>
<dbReference type="HAMAP" id="MF_00022">
    <property type="entry name" value="Glu_tRNA_synth_type1"/>
    <property type="match status" value="1"/>
</dbReference>
<dbReference type="Gene3D" id="1.10.10.350">
    <property type="match status" value="1"/>
</dbReference>
<evidence type="ECO:0000256" key="5">
    <source>
        <dbReference type="ARBA" id="ARBA00022917"/>
    </source>
</evidence>
<dbReference type="InterPro" id="IPR004527">
    <property type="entry name" value="Glu-tRNA-ligase_bac/mito"/>
</dbReference>
<comment type="similarity">
    <text evidence="1 7">Belongs to the class-I aminoacyl-tRNA synthetase family. Glutamate--tRNA ligase type 1 subfamily.</text>
</comment>
<dbReference type="SUPFAM" id="SSF48163">
    <property type="entry name" value="An anticodon-binding domain of class I aminoacyl-tRNA synthetases"/>
    <property type="match status" value="1"/>
</dbReference>
<feature type="domain" description="Aminoacyl-tRNA synthetase class I anticodon-binding" evidence="9">
    <location>
        <begin position="331"/>
        <end position="454"/>
    </location>
</feature>
<dbReference type="PROSITE" id="PS00178">
    <property type="entry name" value="AA_TRNA_LIGASE_I"/>
    <property type="match status" value="1"/>
</dbReference>
<dbReference type="AlphaFoldDB" id="A0A2H0BTW9"/>
<keyword evidence="5 7" id="KW-0648">Protein biosynthesis</keyword>
<dbReference type="PANTHER" id="PTHR43311">
    <property type="entry name" value="GLUTAMATE--TRNA LIGASE"/>
    <property type="match status" value="1"/>
</dbReference>
<dbReference type="Pfam" id="PF00749">
    <property type="entry name" value="tRNA-synt_1c"/>
    <property type="match status" value="1"/>
</dbReference>
<dbReference type="PRINTS" id="PR00987">
    <property type="entry name" value="TRNASYNTHGLU"/>
</dbReference>
<dbReference type="Pfam" id="PF19269">
    <property type="entry name" value="Anticodon_2"/>
    <property type="match status" value="1"/>
</dbReference>
<feature type="binding site" evidence="7">
    <location>
        <position position="247"/>
    </location>
    <ligand>
        <name>ATP</name>
        <dbReference type="ChEBI" id="CHEBI:30616"/>
    </ligand>
</feature>
<evidence type="ECO:0000313" key="11">
    <source>
        <dbReference type="Proteomes" id="UP000231246"/>
    </source>
</evidence>
<dbReference type="GO" id="GO:0005524">
    <property type="term" value="F:ATP binding"/>
    <property type="evidence" value="ECO:0007669"/>
    <property type="project" value="UniProtKB-UniRule"/>
</dbReference>
<evidence type="ECO:0000256" key="3">
    <source>
        <dbReference type="ARBA" id="ARBA00022741"/>
    </source>
</evidence>
<dbReference type="CDD" id="cd00808">
    <property type="entry name" value="GluRS_core"/>
    <property type="match status" value="1"/>
</dbReference>
<protein>
    <recommendedName>
        <fullName evidence="7">Glutamate--tRNA ligase</fullName>
        <ecNumber evidence="7">6.1.1.17</ecNumber>
    </recommendedName>
    <alternativeName>
        <fullName evidence="7">Glutamyl-tRNA synthetase</fullName>
        <shortName evidence="7">GluRS</shortName>
    </alternativeName>
</protein>
<accession>A0A2H0BTW9</accession>
<gene>
    <name evidence="7" type="primary">gltX</name>
    <name evidence="10" type="ORF">COW99_06050</name>
</gene>
<comment type="caution">
    <text evidence="7">Lacks conserved residue(s) required for the propagation of feature annotation.</text>
</comment>
<dbReference type="InterPro" id="IPR020058">
    <property type="entry name" value="Glu/Gln-tRNA-synth_Ib_cat-dom"/>
</dbReference>
<comment type="caution">
    <text evidence="10">The sequence shown here is derived from an EMBL/GenBank/DDBJ whole genome shotgun (WGS) entry which is preliminary data.</text>
</comment>
<keyword evidence="3 7" id="KW-0547">Nucleotide-binding</keyword>
<feature type="binding site" evidence="7">
    <location>
        <position position="109"/>
    </location>
    <ligand>
        <name>Zn(2+)</name>
        <dbReference type="ChEBI" id="CHEBI:29105"/>
    </ligand>
</feature>
<proteinExistence type="inferred from homology"/>
<dbReference type="InterPro" id="IPR014729">
    <property type="entry name" value="Rossmann-like_a/b/a_fold"/>
</dbReference>
<name>A0A2H0BTW9_9BACT</name>
<feature type="binding site" evidence="7">
    <location>
        <position position="111"/>
    </location>
    <ligand>
        <name>Zn(2+)</name>
        <dbReference type="ChEBI" id="CHEBI:29105"/>
    </ligand>
</feature>
<comment type="function">
    <text evidence="7">Catalyzes the attachment of glutamate to tRNA(Glu) in a two-step reaction: glutamate is first activated by ATP to form Glu-AMP and then transferred to the acceptor end of tRNA(Glu).</text>
</comment>
<dbReference type="NCBIfam" id="TIGR00464">
    <property type="entry name" value="gltX_bact"/>
    <property type="match status" value="1"/>
</dbReference>
<comment type="cofactor">
    <cofactor evidence="7">
        <name>Zn(2+)</name>
        <dbReference type="ChEBI" id="CHEBI:29105"/>
    </cofactor>
    <text evidence="7">Binds 1 zinc ion per subunit.</text>
</comment>
<dbReference type="GO" id="GO:0004818">
    <property type="term" value="F:glutamate-tRNA ligase activity"/>
    <property type="evidence" value="ECO:0007669"/>
    <property type="project" value="UniProtKB-UniRule"/>
</dbReference>
<feature type="binding site" evidence="7">
    <location>
        <position position="136"/>
    </location>
    <ligand>
        <name>Zn(2+)</name>
        <dbReference type="ChEBI" id="CHEBI:29105"/>
    </ligand>
</feature>
<keyword evidence="6 7" id="KW-0030">Aminoacyl-tRNA synthetase</keyword>
<evidence type="ECO:0000259" key="9">
    <source>
        <dbReference type="Pfam" id="PF19269"/>
    </source>
</evidence>
<dbReference type="InterPro" id="IPR008925">
    <property type="entry name" value="aa_tRNA-synth_I_cd-bd_sf"/>
</dbReference>
<reference evidence="10 11" key="1">
    <citation type="submission" date="2017-09" db="EMBL/GenBank/DDBJ databases">
        <title>Depth-based differentiation of microbial function through sediment-hosted aquifers and enrichment of novel symbionts in the deep terrestrial subsurface.</title>
        <authorList>
            <person name="Probst A.J."/>
            <person name="Ladd B."/>
            <person name="Jarett J.K."/>
            <person name="Geller-Mcgrath D.E."/>
            <person name="Sieber C.M."/>
            <person name="Emerson J.B."/>
            <person name="Anantharaman K."/>
            <person name="Thomas B.C."/>
            <person name="Malmstrom R."/>
            <person name="Stieglmeier M."/>
            <person name="Klingl A."/>
            <person name="Woyke T."/>
            <person name="Ryan C.M."/>
            <person name="Banfield J.F."/>
        </authorList>
    </citation>
    <scope>NUCLEOTIDE SEQUENCE [LARGE SCALE GENOMIC DNA]</scope>
    <source>
        <strain evidence="10">CG22_combo_CG10-13_8_21_14_all_38_20</strain>
    </source>
</reference>
<dbReference type="EC" id="6.1.1.17" evidence="7"/>
<dbReference type="GO" id="GO:0008270">
    <property type="term" value="F:zinc ion binding"/>
    <property type="evidence" value="ECO:0007669"/>
    <property type="project" value="UniProtKB-UniRule"/>
</dbReference>
<dbReference type="SUPFAM" id="SSF52374">
    <property type="entry name" value="Nucleotidylyl transferase"/>
    <property type="match status" value="1"/>
</dbReference>
<feature type="domain" description="Glutamyl/glutaminyl-tRNA synthetase class Ib catalytic" evidence="8">
    <location>
        <begin position="5"/>
        <end position="313"/>
    </location>
</feature>
<dbReference type="Gene3D" id="3.40.50.620">
    <property type="entry name" value="HUPs"/>
    <property type="match status" value="1"/>
</dbReference>
<keyword evidence="2 7" id="KW-0436">Ligase</keyword>
<comment type="subunit">
    <text evidence="7">Monomer.</text>
</comment>
<dbReference type="InterPro" id="IPR020751">
    <property type="entry name" value="aa-tRNA-synth_I_codon-bd_sub2"/>
</dbReference>
<feature type="binding site" evidence="7">
    <location>
        <position position="138"/>
    </location>
    <ligand>
        <name>Zn(2+)</name>
        <dbReference type="ChEBI" id="CHEBI:29105"/>
    </ligand>
</feature>
<evidence type="ECO:0000256" key="7">
    <source>
        <dbReference type="HAMAP-Rule" id="MF_00022"/>
    </source>
</evidence>
<evidence type="ECO:0000259" key="8">
    <source>
        <dbReference type="Pfam" id="PF00749"/>
    </source>
</evidence>
<dbReference type="InterPro" id="IPR045462">
    <property type="entry name" value="aa-tRNA-synth_I_cd-bd"/>
</dbReference>
<keyword evidence="7" id="KW-0963">Cytoplasm</keyword>
<comment type="catalytic activity">
    <reaction evidence="7">
        <text>tRNA(Glu) + L-glutamate + ATP = L-glutamyl-tRNA(Glu) + AMP + diphosphate</text>
        <dbReference type="Rhea" id="RHEA:23540"/>
        <dbReference type="Rhea" id="RHEA-COMP:9663"/>
        <dbReference type="Rhea" id="RHEA-COMP:9680"/>
        <dbReference type="ChEBI" id="CHEBI:29985"/>
        <dbReference type="ChEBI" id="CHEBI:30616"/>
        <dbReference type="ChEBI" id="CHEBI:33019"/>
        <dbReference type="ChEBI" id="CHEBI:78442"/>
        <dbReference type="ChEBI" id="CHEBI:78520"/>
        <dbReference type="ChEBI" id="CHEBI:456215"/>
        <dbReference type="EC" id="6.1.1.17"/>
    </reaction>
</comment>
<keyword evidence="7" id="KW-0862">Zinc</keyword>
<organism evidence="10 11">
    <name type="scientific">Candidatus Roizmanbacteria bacterium CG22_combo_CG10-13_8_21_14_all_38_20</name>
    <dbReference type="NCBI Taxonomy" id="1974862"/>
    <lineage>
        <taxon>Bacteria</taxon>
        <taxon>Candidatus Roizmaniibacteriota</taxon>
    </lineage>
</organism>
<sequence length="462" mass="53373">MTRSVRTRIAPSPTGEDLHVGNAYTALLNFAYAKQHKGQFIVRIEDTDQKRKVEGSEARIFKSLSWLGLDPDESIIHGGKVGPYKQSKRLEIYQKYAKQLVEQGDAYYCDCTSERLDEMRKEQQKSGKPPIYDGKCRDLGKKSGKVVRLKMPNKGETKFQDKIRGEVVFKNELIDDQIILKSDGFPTYHLAVVIDDNLMGITHVIRGEEWLSSTPKHVQIYKALEWDLPEFIHTPLLRNPDKSKLSKRRNPVWVSWYKDQGLLPEAMLNYFGTLGFSMSDGRDIFTLSEFIAEFDFARMSKSAPIFDVTKLEWMNGEYIRKSQIPKLKSQIMDYIGDSYSEKIVEKSLPLTQTRIKKLSEYMPMCEFLFKRPSKYEKEVDGQIILKVIDELNKIDNWNHDILHKQLESFAEKLELSKSKLFMQVRIGVAGRKVGPPLFESLEILGKEETLERLLRRLPSSGD</sequence>
<feature type="short sequence motif" description="'KMSKS' region" evidence="7">
    <location>
        <begin position="244"/>
        <end position="248"/>
    </location>
</feature>
<dbReference type="GO" id="GO:0005829">
    <property type="term" value="C:cytosol"/>
    <property type="evidence" value="ECO:0007669"/>
    <property type="project" value="TreeGrafter"/>
</dbReference>
<dbReference type="FunFam" id="3.40.50.620:FF:000045">
    <property type="entry name" value="Glutamate--tRNA ligase, mitochondrial"/>
    <property type="match status" value="1"/>
</dbReference>
<comment type="subcellular location">
    <subcellularLocation>
        <location evidence="7">Cytoplasm</location>
    </subcellularLocation>
</comment>
<dbReference type="EMBL" id="PCTA01000035">
    <property type="protein sequence ID" value="PIP61054.1"/>
    <property type="molecule type" value="Genomic_DNA"/>
</dbReference>